<dbReference type="AlphaFoldDB" id="A0A5S9MAN2"/>
<dbReference type="Pfam" id="PF02113">
    <property type="entry name" value="Peptidase_S13"/>
    <property type="match status" value="1"/>
</dbReference>
<reference evidence="1 2" key="1">
    <citation type="submission" date="2019-12" db="EMBL/GenBank/DDBJ databases">
        <title>Full genome sequence of a Bacillus safensis strain isolated from commercially available natto in Indonesia.</title>
        <authorList>
            <person name="Yoshida M."/>
            <person name="Uomi M."/>
            <person name="Waturangi D."/>
            <person name="Ekaputri J.J."/>
            <person name="Setiamarga D.H.E."/>
        </authorList>
    </citation>
    <scope>NUCLEOTIDE SEQUENCE [LARGE SCALE GENOMIC DNA]</scope>
    <source>
        <strain evidence="1 2">IDN1</strain>
    </source>
</reference>
<dbReference type="EMBL" id="AP021906">
    <property type="protein sequence ID" value="BBP89958.1"/>
    <property type="molecule type" value="Genomic_DNA"/>
</dbReference>
<protein>
    <submittedName>
        <fullName evidence="1">Uncharacterized protein</fullName>
    </submittedName>
</protein>
<name>A0A5S9MAN2_BACIA</name>
<organism evidence="1 2">
    <name type="scientific">Bacillus safensis</name>
    <dbReference type="NCBI Taxonomy" id="561879"/>
    <lineage>
        <taxon>Bacteria</taxon>
        <taxon>Bacillati</taxon>
        <taxon>Bacillota</taxon>
        <taxon>Bacilli</taxon>
        <taxon>Bacillales</taxon>
        <taxon>Bacillaceae</taxon>
        <taxon>Bacillus</taxon>
    </lineage>
</organism>
<accession>A0A5S9MAN2</accession>
<proteinExistence type="predicted"/>
<dbReference type="Proteomes" id="UP000464658">
    <property type="component" value="Chromosome"/>
</dbReference>
<dbReference type="InterPro" id="IPR000667">
    <property type="entry name" value="Peptidase_S13"/>
</dbReference>
<dbReference type="GO" id="GO:0004185">
    <property type="term" value="F:serine-type carboxypeptidase activity"/>
    <property type="evidence" value="ECO:0007669"/>
    <property type="project" value="InterPro"/>
</dbReference>
<evidence type="ECO:0000313" key="1">
    <source>
        <dbReference type="EMBL" id="BBP89958.1"/>
    </source>
</evidence>
<dbReference type="GO" id="GO:0006508">
    <property type="term" value="P:proteolysis"/>
    <property type="evidence" value="ECO:0007669"/>
    <property type="project" value="InterPro"/>
</dbReference>
<evidence type="ECO:0000313" key="2">
    <source>
        <dbReference type="Proteomes" id="UP000464658"/>
    </source>
</evidence>
<gene>
    <name evidence="1" type="ORF">BsIDN1_35760</name>
</gene>
<sequence length="50" mass="5450">MTGTIPVKASSSKQWVALWDPSAYALDLMKRALKAEGIQVKKDAEIKTSS</sequence>